<dbReference type="RefSeq" id="WP_020773254.1">
    <property type="nucleotide sequence ID" value="NZ_ANIK01000035.1"/>
</dbReference>
<dbReference type="PATRIC" id="fig|1218565.3.peg.1884"/>
<feature type="transmembrane region" description="Helical" evidence="1">
    <location>
        <begin position="50"/>
        <end position="68"/>
    </location>
</feature>
<evidence type="ECO:0000313" key="3">
    <source>
        <dbReference type="Proteomes" id="UP000011988"/>
    </source>
</evidence>
<keyword evidence="1" id="KW-0812">Transmembrane</keyword>
<organism evidence="2 3">
    <name type="scientific">Leptospira alstonii serovar Sichuan str. 79601</name>
    <dbReference type="NCBI Taxonomy" id="1218565"/>
    <lineage>
        <taxon>Bacteria</taxon>
        <taxon>Pseudomonadati</taxon>
        <taxon>Spirochaetota</taxon>
        <taxon>Spirochaetia</taxon>
        <taxon>Leptospirales</taxon>
        <taxon>Leptospiraceae</taxon>
        <taxon>Leptospira</taxon>
    </lineage>
</organism>
<reference evidence="2 3" key="1">
    <citation type="submission" date="2013-01" db="EMBL/GenBank/DDBJ databases">
        <authorList>
            <person name="Harkins D.M."/>
            <person name="Durkin A.S."/>
            <person name="Brinkac L.M."/>
            <person name="Haft D.H."/>
            <person name="Selengut J.D."/>
            <person name="Sanka R."/>
            <person name="DePew J."/>
            <person name="Purushe J."/>
            <person name="Galloway R.L."/>
            <person name="Vinetz J.M."/>
            <person name="Sutton G.G."/>
            <person name="Nierman W.C."/>
            <person name="Fouts D.E."/>
        </authorList>
    </citation>
    <scope>NUCLEOTIDE SEQUENCE [LARGE SCALE GENOMIC DNA]</scope>
    <source>
        <strain evidence="2 3">79601</strain>
    </source>
</reference>
<protein>
    <submittedName>
        <fullName evidence="2">Uncharacterized protein</fullName>
    </submittedName>
</protein>
<keyword evidence="1" id="KW-0472">Membrane</keyword>
<dbReference type="AlphaFoldDB" id="M6D2K5"/>
<dbReference type="Proteomes" id="UP000011988">
    <property type="component" value="Unassembled WGS sequence"/>
</dbReference>
<keyword evidence="1" id="KW-1133">Transmembrane helix</keyword>
<name>M6D2K5_9LEPT</name>
<accession>M6D2K5</accession>
<gene>
    <name evidence="2" type="ORF">LEP1GSC194_3539</name>
</gene>
<evidence type="ECO:0000313" key="2">
    <source>
        <dbReference type="EMBL" id="EMJ95413.1"/>
    </source>
</evidence>
<dbReference type="EMBL" id="ANIK01000035">
    <property type="protein sequence ID" value="EMJ95413.1"/>
    <property type="molecule type" value="Genomic_DNA"/>
</dbReference>
<evidence type="ECO:0000256" key="1">
    <source>
        <dbReference type="SAM" id="Phobius"/>
    </source>
</evidence>
<proteinExistence type="predicted"/>
<sequence length="76" mass="9124">MVRKFEIEEGVIYNLFYMGLSVQGYYFRGNWILFGLFAVLIKKLKIHPDGYFLIAYNCNYFKVLYLFLKGEFISKE</sequence>
<comment type="caution">
    <text evidence="2">The sequence shown here is derived from an EMBL/GenBank/DDBJ whole genome shotgun (WGS) entry which is preliminary data.</text>
</comment>